<dbReference type="EMBL" id="CAJNOK010002791">
    <property type="protein sequence ID" value="CAF0875196.1"/>
    <property type="molecule type" value="Genomic_DNA"/>
</dbReference>
<reference evidence="3" key="1">
    <citation type="submission" date="2021-02" db="EMBL/GenBank/DDBJ databases">
        <authorList>
            <person name="Nowell W R."/>
        </authorList>
    </citation>
    <scope>NUCLEOTIDE SEQUENCE</scope>
</reference>
<dbReference type="EMBL" id="CAJOBA010002792">
    <property type="protein sequence ID" value="CAF3659695.1"/>
    <property type="molecule type" value="Genomic_DNA"/>
</dbReference>
<evidence type="ECO:0000313" key="2">
    <source>
        <dbReference type="EMBL" id="CAF0875196.1"/>
    </source>
</evidence>
<comment type="caution">
    <text evidence="3">The sequence shown here is derived from an EMBL/GenBank/DDBJ whole genome shotgun (WGS) entry which is preliminary data.</text>
</comment>
<proteinExistence type="predicted"/>
<dbReference type="Proteomes" id="UP000677228">
    <property type="component" value="Unassembled WGS sequence"/>
</dbReference>
<accession>A0A8S2HK51</accession>
<evidence type="ECO:0000313" key="3">
    <source>
        <dbReference type="EMBL" id="CAF3659695.1"/>
    </source>
</evidence>
<organism evidence="3 4">
    <name type="scientific">Didymodactylos carnosus</name>
    <dbReference type="NCBI Taxonomy" id="1234261"/>
    <lineage>
        <taxon>Eukaryota</taxon>
        <taxon>Metazoa</taxon>
        <taxon>Spiralia</taxon>
        <taxon>Gnathifera</taxon>
        <taxon>Rotifera</taxon>
        <taxon>Eurotatoria</taxon>
        <taxon>Bdelloidea</taxon>
        <taxon>Philodinida</taxon>
        <taxon>Philodinidae</taxon>
        <taxon>Didymodactylos</taxon>
    </lineage>
</organism>
<feature type="region of interest" description="Disordered" evidence="1">
    <location>
        <begin position="118"/>
        <end position="172"/>
    </location>
</feature>
<protein>
    <submittedName>
        <fullName evidence="3">Uncharacterized protein</fullName>
    </submittedName>
</protein>
<sequence>MATPHGCTTASVVQNANSLLYGAFDMGTGQFFPHSTPLQENFRLQHQVPVQYPIRPSQTPSPYISNGITSGHDPSRAAPSSSSFKYYQRAFPTSLLSRQYQTIDEEIKMVVEHHSNNVSASNDEVRQINDSPPSNIHRPTANRQLPSPRFQRRTSLSIDQHPYTRNTDNNGPNIDLISQQALRFAETRYKFPPFVVTFQDKVQEKEVINELKKHIVDNLRLDFALDGYRLKDNRQLFLFAKDRDSFIILFDEKNWPPNLCSKCYEKSLPRRLPPQFSLVIRNVTLDIQDNELLNDLQKDFPDIINLHRFINKNNLPTTIARLDVKSVKTMDDLLKRKHVNINGIRYPVSEYFAPAKVLV</sequence>
<evidence type="ECO:0000256" key="1">
    <source>
        <dbReference type="SAM" id="MobiDB-lite"/>
    </source>
</evidence>
<evidence type="ECO:0000313" key="4">
    <source>
        <dbReference type="Proteomes" id="UP000682733"/>
    </source>
</evidence>
<feature type="compositionally biased region" description="Polar residues" evidence="1">
    <location>
        <begin position="153"/>
        <end position="172"/>
    </location>
</feature>
<gene>
    <name evidence="2" type="ORF">OVA965_LOCUS8336</name>
    <name evidence="3" type="ORF">TMI583_LOCUS8332</name>
</gene>
<feature type="compositionally biased region" description="Polar residues" evidence="1">
    <location>
        <begin position="118"/>
        <end position="134"/>
    </location>
</feature>
<dbReference type="AlphaFoldDB" id="A0A8S2HK51"/>
<feature type="non-terminal residue" evidence="3">
    <location>
        <position position="359"/>
    </location>
</feature>
<name>A0A8S2HK51_9BILA</name>
<dbReference type="Proteomes" id="UP000682733">
    <property type="component" value="Unassembled WGS sequence"/>
</dbReference>